<reference evidence="1" key="1">
    <citation type="journal article" date="2022" name="bioRxiv">
        <title>Sequencing and chromosome-scale assembly of the giantPleurodeles waltlgenome.</title>
        <authorList>
            <person name="Brown T."/>
            <person name="Elewa A."/>
            <person name="Iarovenko S."/>
            <person name="Subramanian E."/>
            <person name="Araus A.J."/>
            <person name="Petzold A."/>
            <person name="Susuki M."/>
            <person name="Suzuki K.-i.T."/>
            <person name="Hayashi T."/>
            <person name="Toyoda A."/>
            <person name="Oliveira C."/>
            <person name="Osipova E."/>
            <person name="Leigh N.D."/>
            <person name="Simon A."/>
            <person name="Yun M.H."/>
        </authorList>
    </citation>
    <scope>NUCLEOTIDE SEQUENCE</scope>
    <source>
        <strain evidence="1">20211129_DDA</strain>
        <tissue evidence="1">Liver</tissue>
    </source>
</reference>
<comment type="caution">
    <text evidence="1">The sequence shown here is derived from an EMBL/GenBank/DDBJ whole genome shotgun (WGS) entry which is preliminary data.</text>
</comment>
<proteinExistence type="predicted"/>
<accession>A0AAV7NG55</accession>
<protein>
    <submittedName>
        <fullName evidence="1">Uncharacterized protein</fullName>
    </submittedName>
</protein>
<organism evidence="1 2">
    <name type="scientific">Pleurodeles waltl</name>
    <name type="common">Iberian ribbed newt</name>
    <dbReference type="NCBI Taxonomy" id="8319"/>
    <lineage>
        <taxon>Eukaryota</taxon>
        <taxon>Metazoa</taxon>
        <taxon>Chordata</taxon>
        <taxon>Craniata</taxon>
        <taxon>Vertebrata</taxon>
        <taxon>Euteleostomi</taxon>
        <taxon>Amphibia</taxon>
        <taxon>Batrachia</taxon>
        <taxon>Caudata</taxon>
        <taxon>Salamandroidea</taxon>
        <taxon>Salamandridae</taxon>
        <taxon>Pleurodelinae</taxon>
        <taxon>Pleurodeles</taxon>
    </lineage>
</organism>
<dbReference type="Proteomes" id="UP001066276">
    <property type="component" value="Chromosome 8"/>
</dbReference>
<evidence type="ECO:0000313" key="2">
    <source>
        <dbReference type="Proteomes" id="UP001066276"/>
    </source>
</evidence>
<gene>
    <name evidence="1" type="ORF">NDU88_002336</name>
</gene>
<dbReference type="AlphaFoldDB" id="A0AAV7NG55"/>
<evidence type="ECO:0000313" key="1">
    <source>
        <dbReference type="EMBL" id="KAJ1114097.1"/>
    </source>
</evidence>
<name>A0AAV7NG55_PLEWA</name>
<keyword evidence="2" id="KW-1185">Reference proteome</keyword>
<dbReference type="EMBL" id="JANPWB010000012">
    <property type="protein sequence ID" value="KAJ1114097.1"/>
    <property type="molecule type" value="Genomic_DNA"/>
</dbReference>
<sequence length="133" mass="15154">MRRWFLTETAEVSQRWQRGVSSIRSGKVDNPACQDAMRCSHTLPHVPRLSWMSLTSVTKHSGLMMLQDVRHAVAASDLRCRSQSSHFSRDQGFGYRQQCGVGQWCRFFSHPELVCLVLLDFLPDFTPKGLLAS</sequence>